<comment type="similarity">
    <text evidence="2">Belongs to the DNA polymerase epsilon subunit B family.</text>
</comment>
<name>M3HP34_CANMX</name>
<dbReference type="GO" id="GO:0042276">
    <property type="term" value="P:error-prone translesion synthesis"/>
    <property type="evidence" value="ECO:0007669"/>
    <property type="project" value="TreeGrafter"/>
</dbReference>
<feature type="compositionally biased region" description="Acidic residues" evidence="8">
    <location>
        <begin position="111"/>
        <end position="122"/>
    </location>
</feature>
<dbReference type="STRING" id="1245528.M3HP34"/>
<dbReference type="GO" id="GO:0003677">
    <property type="term" value="F:DNA binding"/>
    <property type="evidence" value="ECO:0007669"/>
    <property type="project" value="UniProtKB-KW"/>
</dbReference>
<dbReference type="GO" id="GO:0006261">
    <property type="term" value="P:DNA-templated DNA replication"/>
    <property type="evidence" value="ECO:0007669"/>
    <property type="project" value="InterPro"/>
</dbReference>
<evidence type="ECO:0000256" key="4">
    <source>
        <dbReference type="ARBA" id="ARBA00022705"/>
    </source>
</evidence>
<gene>
    <name evidence="10" type="ORF">G210_0052</name>
</gene>
<dbReference type="GO" id="GO:0008622">
    <property type="term" value="C:epsilon DNA polymerase complex"/>
    <property type="evidence" value="ECO:0007669"/>
    <property type="project" value="InterPro"/>
</dbReference>
<protein>
    <recommendedName>
        <fullName evidence="3">DNA polymerase epsilon subunit B</fullName>
    </recommendedName>
    <alternativeName>
        <fullName evidence="7">DNA polymerase II subunit 2</fullName>
    </alternativeName>
</protein>
<dbReference type="Proteomes" id="UP000011777">
    <property type="component" value="Unassembled WGS sequence"/>
</dbReference>
<evidence type="ECO:0000256" key="6">
    <source>
        <dbReference type="ARBA" id="ARBA00023242"/>
    </source>
</evidence>
<accession>M3HP34</accession>
<dbReference type="Pfam" id="PF04042">
    <property type="entry name" value="DNA_pol_E_B"/>
    <property type="match status" value="1"/>
</dbReference>
<dbReference type="AlphaFoldDB" id="M3HP34"/>
<sequence length="659" mass="75321">METASLPIKLQPSNLRPIAFRILSKKHGLNLNTDALKVLTDTIGHKFGTAWKGVKSQQYLEEIAKIWKVEDRGLFIDANGLKQIIKDMNSNEVEKAGRTDTIVDEKRPENDNDGNEVEAEDEEVEEEIDWKDYFKVIAPFQQPRSVFDKNRKQFDIVFSKNTGDDLLSRLSKNLPANIESYSIRYALISDRLSRNENFQKNSNVSISALHSMRNGEATSHEITLIKNMLGRDGKKFLLFGMLRKNSNDDYVLEDETDYIELNLTQTIKAPGSFYCPGMFLLVEGIYSASGGNSNQDQDYIGGCFYVSNIGHPPSERREKSLEYYGNLDYLGIHRQVAPLMGEKITKISKKFKKKLINVERNLINHKIIFIGSDLFLDNFKVLDKLKKFFQKLENSIIESDGDIPIALIFTGSFTSTPVVPTNSSITNITNSETYKSNFDNFTNILSQYEHIVNNCKIILIPGKNDPWQSTYSLGSSSLDHFPQSSIPKVFINRLERLLPRGNLIVTWNPTRINYLSQEIVILKDELMTKLKRNDIVFDNDILMEREKLDKEASISNQERINLVIQNKSDMHHLSSKTAQARKLVKTILDQGNLQPFPKLTNAMYDYSLRVEPLPTILVLQDSSFGNFEVTYNGCKVINVGSMNYMEYFPSSKECKFYSL</sequence>
<evidence type="ECO:0000313" key="10">
    <source>
        <dbReference type="EMBL" id="EMG49242.1"/>
    </source>
</evidence>
<dbReference type="PANTHER" id="PTHR12708:SF0">
    <property type="entry name" value="DNA POLYMERASE EPSILON SUBUNIT 2"/>
    <property type="match status" value="1"/>
</dbReference>
<dbReference type="InterPro" id="IPR016266">
    <property type="entry name" value="POLE2"/>
</dbReference>
<dbReference type="OrthoDB" id="10254730at2759"/>
<evidence type="ECO:0000256" key="7">
    <source>
        <dbReference type="ARBA" id="ARBA00032930"/>
    </source>
</evidence>
<keyword evidence="11" id="KW-1185">Reference proteome</keyword>
<proteinExistence type="inferred from homology"/>
<dbReference type="PANTHER" id="PTHR12708">
    <property type="entry name" value="DNA POLYMERASE EPSILON SUBUNIT B"/>
    <property type="match status" value="1"/>
</dbReference>
<evidence type="ECO:0000259" key="9">
    <source>
        <dbReference type="Pfam" id="PF04042"/>
    </source>
</evidence>
<evidence type="ECO:0000313" key="11">
    <source>
        <dbReference type="Proteomes" id="UP000011777"/>
    </source>
</evidence>
<organism evidence="10 11">
    <name type="scientific">Candida maltosa (strain Xu316)</name>
    <name type="common">Yeast</name>
    <dbReference type="NCBI Taxonomy" id="1245528"/>
    <lineage>
        <taxon>Eukaryota</taxon>
        <taxon>Fungi</taxon>
        <taxon>Dikarya</taxon>
        <taxon>Ascomycota</taxon>
        <taxon>Saccharomycotina</taxon>
        <taxon>Pichiomycetes</taxon>
        <taxon>Debaryomycetaceae</taxon>
        <taxon>Candida/Lodderomyces clade</taxon>
        <taxon>Candida</taxon>
    </lineage>
</organism>
<evidence type="ECO:0000256" key="8">
    <source>
        <dbReference type="SAM" id="MobiDB-lite"/>
    </source>
</evidence>
<feature type="domain" description="DNA polymerase alpha/delta/epsilon subunit B" evidence="9">
    <location>
        <begin position="368"/>
        <end position="621"/>
    </location>
</feature>
<dbReference type="OMA" id="PEDGAWF"/>
<evidence type="ECO:0000256" key="1">
    <source>
        <dbReference type="ARBA" id="ARBA00004123"/>
    </source>
</evidence>
<evidence type="ECO:0000256" key="3">
    <source>
        <dbReference type="ARBA" id="ARBA00016011"/>
    </source>
</evidence>
<keyword evidence="6" id="KW-0539">Nucleus</keyword>
<evidence type="ECO:0000256" key="2">
    <source>
        <dbReference type="ARBA" id="ARBA00009560"/>
    </source>
</evidence>
<reference evidence="10 11" key="1">
    <citation type="submission" date="2013-02" db="EMBL/GenBank/DDBJ databases">
        <title>Genome sequence of Candida maltosa Xu316, a potential industrial strain for xylitol and ethanol production.</title>
        <authorList>
            <person name="Yu J."/>
            <person name="Wang Q."/>
            <person name="Geng X."/>
            <person name="Bao W."/>
            <person name="He P."/>
            <person name="Cai J."/>
        </authorList>
    </citation>
    <scope>NUCLEOTIDE SEQUENCE [LARGE SCALE GENOMIC DNA]</scope>
    <source>
        <strain evidence="11">Xu316</strain>
    </source>
</reference>
<dbReference type="EMBL" id="AOGT01000772">
    <property type="protein sequence ID" value="EMG49242.1"/>
    <property type="molecule type" value="Genomic_DNA"/>
</dbReference>
<evidence type="ECO:0000256" key="5">
    <source>
        <dbReference type="ARBA" id="ARBA00023125"/>
    </source>
</evidence>
<feature type="compositionally biased region" description="Basic and acidic residues" evidence="8">
    <location>
        <begin position="95"/>
        <end position="110"/>
    </location>
</feature>
<comment type="subcellular location">
    <subcellularLocation>
        <location evidence="1">Nucleus</location>
    </subcellularLocation>
</comment>
<dbReference type="InterPro" id="IPR007185">
    <property type="entry name" value="DNA_pol_a/d/e_bsu"/>
</dbReference>
<keyword evidence="5" id="KW-0238">DNA-binding</keyword>
<dbReference type="HOGENOM" id="CLU_010628_1_0_1"/>
<comment type="caution">
    <text evidence="10">The sequence shown here is derived from an EMBL/GenBank/DDBJ whole genome shotgun (WGS) entry which is preliminary data.</text>
</comment>
<dbReference type="eggNOG" id="KOG3818">
    <property type="taxonomic scope" value="Eukaryota"/>
</dbReference>
<keyword evidence="4" id="KW-0235">DNA replication</keyword>
<feature type="region of interest" description="Disordered" evidence="8">
    <location>
        <begin position="95"/>
        <end position="122"/>
    </location>
</feature>